<gene>
    <name evidence="2" type="ORF">H2O73_20075</name>
</gene>
<accession>A0A7W2IVR1</accession>
<organism evidence="2 3">
    <name type="scientific">Vibrio marinisediminis</name>
    <dbReference type="NCBI Taxonomy" id="2758441"/>
    <lineage>
        <taxon>Bacteria</taxon>
        <taxon>Pseudomonadati</taxon>
        <taxon>Pseudomonadota</taxon>
        <taxon>Gammaproteobacteria</taxon>
        <taxon>Vibrionales</taxon>
        <taxon>Vibrionaceae</taxon>
        <taxon>Vibrio</taxon>
    </lineage>
</organism>
<protein>
    <submittedName>
        <fullName evidence="2">Uncharacterized protein</fullName>
    </submittedName>
</protein>
<keyword evidence="1" id="KW-1133">Transmembrane helix</keyword>
<sequence length="105" mass="12004">MVMFEMINTILALLAVVISLVALIRTRKVSEQQKVLTTQANRISALTTLLSEYKNRANLFETALNDGTVERENLNRIGMENAVEEYQEKQYQTLEQLEKELSGLK</sequence>
<keyword evidence="1" id="KW-0472">Membrane</keyword>
<evidence type="ECO:0000256" key="1">
    <source>
        <dbReference type="SAM" id="Phobius"/>
    </source>
</evidence>
<keyword evidence="1" id="KW-0812">Transmembrane</keyword>
<reference evidence="2 3" key="1">
    <citation type="submission" date="2020-07" db="EMBL/GenBank/DDBJ databases">
        <title>Vibrio marinisediminis sp. nov., isolated from marine sediment.</title>
        <authorList>
            <person name="Ji X."/>
        </authorList>
    </citation>
    <scope>NUCLEOTIDE SEQUENCE [LARGE SCALE GENOMIC DNA]</scope>
    <source>
        <strain evidence="2 3">404</strain>
    </source>
</reference>
<keyword evidence="3" id="KW-1185">Reference proteome</keyword>
<name>A0A7W2IVR1_9VIBR</name>
<evidence type="ECO:0000313" key="3">
    <source>
        <dbReference type="Proteomes" id="UP000571701"/>
    </source>
</evidence>
<feature type="transmembrane region" description="Helical" evidence="1">
    <location>
        <begin position="6"/>
        <end position="24"/>
    </location>
</feature>
<comment type="caution">
    <text evidence="2">The sequence shown here is derived from an EMBL/GenBank/DDBJ whole genome shotgun (WGS) entry which is preliminary data.</text>
</comment>
<evidence type="ECO:0000313" key="2">
    <source>
        <dbReference type="EMBL" id="MBA5764663.1"/>
    </source>
</evidence>
<dbReference type="AlphaFoldDB" id="A0A7W2IVR1"/>
<proteinExistence type="predicted"/>
<dbReference type="EMBL" id="JACFYF010000031">
    <property type="protein sequence ID" value="MBA5764663.1"/>
    <property type="molecule type" value="Genomic_DNA"/>
</dbReference>
<dbReference type="Proteomes" id="UP000571701">
    <property type="component" value="Unassembled WGS sequence"/>
</dbReference>